<evidence type="ECO:0000256" key="8">
    <source>
        <dbReference type="ARBA" id="ARBA00023015"/>
    </source>
</evidence>
<keyword evidence="7" id="KW-0408">Iron</keyword>
<evidence type="ECO:0000256" key="5">
    <source>
        <dbReference type="ARBA" id="ARBA00022490"/>
    </source>
</evidence>
<dbReference type="AlphaFoldDB" id="A0A7W8IGA8"/>
<evidence type="ECO:0000256" key="14">
    <source>
        <dbReference type="ARBA" id="ARBA00032593"/>
    </source>
</evidence>
<gene>
    <name evidence="16" type="ORF">HDF09_001321</name>
</gene>
<organism evidence="16 17">
    <name type="scientific">Tunturiibacter empetritectus</name>
    <dbReference type="NCBI Taxonomy" id="3069691"/>
    <lineage>
        <taxon>Bacteria</taxon>
        <taxon>Pseudomonadati</taxon>
        <taxon>Acidobacteriota</taxon>
        <taxon>Terriglobia</taxon>
        <taxon>Terriglobales</taxon>
        <taxon>Acidobacteriaceae</taxon>
        <taxon>Tunturiibacter</taxon>
    </lineage>
</organism>
<dbReference type="InterPro" id="IPR022687">
    <property type="entry name" value="HTH_DTXR"/>
</dbReference>
<protein>
    <recommendedName>
        <fullName evidence="4">Transcriptional regulator MntR</fullName>
    </recommendedName>
    <alternativeName>
        <fullName evidence="14">Manganese transport regulator</fullName>
    </alternativeName>
</protein>
<dbReference type="PROSITE" id="PS50944">
    <property type="entry name" value="HTH_DTXR"/>
    <property type="match status" value="1"/>
</dbReference>
<evidence type="ECO:0000313" key="16">
    <source>
        <dbReference type="EMBL" id="MBB5316652.1"/>
    </source>
</evidence>
<keyword evidence="17" id="KW-1185">Reference proteome</keyword>
<evidence type="ECO:0000256" key="7">
    <source>
        <dbReference type="ARBA" id="ARBA00023004"/>
    </source>
</evidence>
<evidence type="ECO:0000256" key="11">
    <source>
        <dbReference type="ARBA" id="ARBA00023163"/>
    </source>
</evidence>
<dbReference type="PANTHER" id="PTHR33238">
    <property type="entry name" value="IRON (METAL) DEPENDENT REPRESSOR, DTXR FAMILY"/>
    <property type="match status" value="1"/>
</dbReference>
<evidence type="ECO:0000256" key="1">
    <source>
        <dbReference type="ARBA" id="ARBA00004496"/>
    </source>
</evidence>
<comment type="subcellular location">
    <subcellularLocation>
        <location evidence="1">Cytoplasm</location>
    </subcellularLocation>
</comment>
<evidence type="ECO:0000256" key="9">
    <source>
        <dbReference type="ARBA" id="ARBA00023125"/>
    </source>
</evidence>
<comment type="caution">
    <text evidence="16">The sequence shown here is derived from an EMBL/GenBank/DDBJ whole genome shotgun (WGS) entry which is preliminary data.</text>
</comment>
<dbReference type="SUPFAM" id="SSF47979">
    <property type="entry name" value="Iron-dependent repressor protein, dimerization domain"/>
    <property type="match status" value="1"/>
</dbReference>
<dbReference type="EMBL" id="JACHDY010000002">
    <property type="protein sequence ID" value="MBB5316652.1"/>
    <property type="molecule type" value="Genomic_DNA"/>
</dbReference>
<evidence type="ECO:0000256" key="3">
    <source>
        <dbReference type="ARBA" id="ARBA00011738"/>
    </source>
</evidence>
<dbReference type="Gene3D" id="1.10.10.10">
    <property type="entry name" value="Winged helix-like DNA-binding domain superfamily/Winged helix DNA-binding domain"/>
    <property type="match status" value="1"/>
</dbReference>
<evidence type="ECO:0000259" key="15">
    <source>
        <dbReference type="PROSITE" id="PS50944"/>
    </source>
</evidence>
<dbReference type="InterPro" id="IPR007167">
    <property type="entry name" value="Fe-transptr_FeoA-like"/>
</dbReference>
<name>A0A7W8IGA8_9BACT</name>
<dbReference type="InterPro" id="IPR008988">
    <property type="entry name" value="Transcriptional_repressor_C"/>
</dbReference>
<keyword evidence="8" id="KW-0805">Transcription regulation</keyword>
<dbReference type="GO" id="GO:0003677">
    <property type="term" value="F:DNA binding"/>
    <property type="evidence" value="ECO:0007669"/>
    <property type="project" value="UniProtKB-KW"/>
</dbReference>
<dbReference type="GO" id="GO:0046983">
    <property type="term" value="F:protein dimerization activity"/>
    <property type="evidence" value="ECO:0007669"/>
    <property type="project" value="InterPro"/>
</dbReference>
<keyword evidence="12" id="KW-0464">Manganese</keyword>
<dbReference type="InterPro" id="IPR050536">
    <property type="entry name" value="DtxR_MntR_Metal-Reg"/>
</dbReference>
<dbReference type="InterPro" id="IPR038157">
    <property type="entry name" value="FeoA_core_dom"/>
</dbReference>
<dbReference type="FunFam" id="1.10.60.10:FF:000004">
    <property type="entry name" value="DtxR family transcriptional regulator"/>
    <property type="match status" value="1"/>
</dbReference>
<dbReference type="GO" id="GO:0003700">
    <property type="term" value="F:DNA-binding transcription factor activity"/>
    <property type="evidence" value="ECO:0007669"/>
    <property type="project" value="InterPro"/>
</dbReference>
<dbReference type="Gene3D" id="2.30.30.90">
    <property type="match status" value="1"/>
</dbReference>
<dbReference type="InterPro" id="IPR036388">
    <property type="entry name" value="WH-like_DNA-bd_sf"/>
</dbReference>
<keyword evidence="10" id="KW-0010">Activator</keyword>
<keyword evidence="9" id="KW-0238">DNA-binding</keyword>
<dbReference type="SMART" id="SM00529">
    <property type="entry name" value="HTH_DTXR"/>
    <property type="match status" value="1"/>
</dbReference>
<evidence type="ECO:0000256" key="4">
    <source>
        <dbReference type="ARBA" id="ARBA00022386"/>
    </source>
</evidence>
<evidence type="ECO:0000256" key="12">
    <source>
        <dbReference type="ARBA" id="ARBA00023211"/>
    </source>
</evidence>
<dbReference type="PANTHER" id="PTHR33238:SF11">
    <property type="entry name" value="TRANSCRIPTIONAL REGULATOR MNTR"/>
    <property type="match status" value="1"/>
</dbReference>
<dbReference type="SMART" id="SM00899">
    <property type="entry name" value="FeoA"/>
    <property type="match status" value="1"/>
</dbReference>
<keyword evidence="5" id="KW-0963">Cytoplasm</keyword>
<evidence type="ECO:0000256" key="10">
    <source>
        <dbReference type="ARBA" id="ARBA00023159"/>
    </source>
</evidence>
<dbReference type="Pfam" id="PF02742">
    <property type="entry name" value="Fe_dep_repr_C"/>
    <property type="match status" value="1"/>
</dbReference>
<feature type="domain" description="HTH dtxR-type" evidence="15">
    <location>
        <begin position="1"/>
        <end position="73"/>
    </location>
</feature>
<comment type="similarity">
    <text evidence="2">Belongs to the DtxR/MntR family.</text>
</comment>
<dbReference type="Proteomes" id="UP000568106">
    <property type="component" value="Unassembled WGS sequence"/>
</dbReference>
<evidence type="ECO:0000256" key="6">
    <source>
        <dbReference type="ARBA" id="ARBA00022491"/>
    </source>
</evidence>
<dbReference type="InterPro" id="IPR036421">
    <property type="entry name" value="Fe_dep_repressor_sf"/>
</dbReference>
<sequence length="228" mass="25699">MTTRRVNLNTESVDNYLKAIFTLGGPDEERVTSSALAERLGVAPASITNMLQKLAASASPLVEYERHRGVRLSLAGRRRALEIVRHHRLLEAFLYEVLDYPIEEVHDEAERLEHFISERFEERIATKLGHPKFDPHGHCIPEMDGRMPKQVSRPLTDIEQDGKFLVDSVSDQDPLLLKQLKAHGVTPGARLHFARPSQEEFVLRAGSNSKALRLSRTHAGTVRVRSAD</sequence>
<evidence type="ECO:0000313" key="17">
    <source>
        <dbReference type="Proteomes" id="UP000568106"/>
    </source>
</evidence>
<dbReference type="InterPro" id="IPR022689">
    <property type="entry name" value="Iron_dep_repressor"/>
</dbReference>
<dbReference type="SUPFAM" id="SSF50037">
    <property type="entry name" value="C-terminal domain of transcriptional repressors"/>
    <property type="match status" value="1"/>
</dbReference>
<dbReference type="Pfam" id="PF01325">
    <property type="entry name" value="Fe_dep_repress"/>
    <property type="match status" value="1"/>
</dbReference>
<dbReference type="SUPFAM" id="SSF46785">
    <property type="entry name" value="Winged helix' DNA-binding domain"/>
    <property type="match status" value="1"/>
</dbReference>
<accession>A0A7W8IGA8</accession>
<comment type="subunit">
    <text evidence="3">Homodimer.</text>
</comment>
<dbReference type="GO" id="GO:0005737">
    <property type="term" value="C:cytoplasm"/>
    <property type="evidence" value="ECO:0007669"/>
    <property type="project" value="UniProtKB-SubCell"/>
</dbReference>
<evidence type="ECO:0000256" key="13">
    <source>
        <dbReference type="ARBA" id="ARBA00025185"/>
    </source>
</evidence>
<evidence type="ECO:0000256" key="2">
    <source>
        <dbReference type="ARBA" id="ARBA00007871"/>
    </source>
</evidence>
<dbReference type="InterPro" id="IPR036390">
    <property type="entry name" value="WH_DNA-bd_sf"/>
</dbReference>
<proteinExistence type="inferred from homology"/>
<dbReference type="InterPro" id="IPR001367">
    <property type="entry name" value="Fe_dep_repressor"/>
</dbReference>
<keyword evidence="11" id="KW-0804">Transcription</keyword>
<comment type="function">
    <text evidence="13">In the presence of manganese, represses expression of mntH and mntS. Up-regulates expression of mntP.</text>
</comment>
<keyword evidence="6" id="KW-0678">Repressor</keyword>
<dbReference type="GO" id="GO:0046914">
    <property type="term" value="F:transition metal ion binding"/>
    <property type="evidence" value="ECO:0007669"/>
    <property type="project" value="InterPro"/>
</dbReference>
<reference evidence="16" key="1">
    <citation type="submission" date="2020-08" db="EMBL/GenBank/DDBJ databases">
        <title>Genomic Encyclopedia of Type Strains, Phase IV (KMG-V): Genome sequencing to study the core and pangenomes of soil and plant-associated prokaryotes.</title>
        <authorList>
            <person name="Whitman W."/>
        </authorList>
    </citation>
    <scope>NUCLEOTIDE SEQUENCE [LARGE SCALE GENOMIC DNA]</scope>
    <source>
        <strain evidence="16">M8UP27</strain>
    </source>
</reference>
<dbReference type="Pfam" id="PF04023">
    <property type="entry name" value="FeoA"/>
    <property type="match status" value="1"/>
</dbReference>